<feature type="transmembrane region" description="Helical" evidence="8">
    <location>
        <begin position="148"/>
        <end position="174"/>
    </location>
</feature>
<feature type="transmembrane region" description="Helical" evidence="8">
    <location>
        <begin position="319"/>
        <end position="337"/>
    </location>
</feature>
<dbReference type="InterPro" id="IPR002549">
    <property type="entry name" value="AI-2E-like"/>
</dbReference>
<accession>A0A1F8FFF2</accession>
<evidence type="ECO:0000256" key="3">
    <source>
        <dbReference type="ARBA" id="ARBA00022448"/>
    </source>
</evidence>
<dbReference type="EMBL" id="MGJT01000026">
    <property type="protein sequence ID" value="OGN11892.1"/>
    <property type="molecule type" value="Genomic_DNA"/>
</dbReference>
<keyword evidence="4" id="KW-1003">Cell membrane</keyword>
<keyword evidence="6 8" id="KW-1133">Transmembrane helix</keyword>
<feature type="transmembrane region" description="Helical" evidence="8">
    <location>
        <begin position="214"/>
        <end position="246"/>
    </location>
</feature>
<feature type="transmembrane region" description="Helical" evidence="8">
    <location>
        <begin position="258"/>
        <end position="283"/>
    </location>
</feature>
<name>A0A1F8FFF2_9BACT</name>
<proteinExistence type="inferred from homology"/>
<feature type="transmembrane region" description="Helical" evidence="8">
    <location>
        <begin position="9"/>
        <end position="31"/>
    </location>
</feature>
<evidence type="ECO:0000256" key="7">
    <source>
        <dbReference type="ARBA" id="ARBA00023136"/>
    </source>
</evidence>
<dbReference type="PANTHER" id="PTHR21716:SF53">
    <property type="entry name" value="PERMEASE PERM-RELATED"/>
    <property type="match status" value="1"/>
</dbReference>
<evidence type="ECO:0000256" key="1">
    <source>
        <dbReference type="ARBA" id="ARBA00004651"/>
    </source>
</evidence>
<dbReference type="GO" id="GO:0055085">
    <property type="term" value="P:transmembrane transport"/>
    <property type="evidence" value="ECO:0007669"/>
    <property type="project" value="TreeGrafter"/>
</dbReference>
<dbReference type="PANTHER" id="PTHR21716">
    <property type="entry name" value="TRANSMEMBRANE PROTEIN"/>
    <property type="match status" value="1"/>
</dbReference>
<evidence type="ECO:0000256" key="4">
    <source>
        <dbReference type="ARBA" id="ARBA00022475"/>
    </source>
</evidence>
<evidence type="ECO:0000313" key="9">
    <source>
        <dbReference type="EMBL" id="OGN11892.1"/>
    </source>
</evidence>
<organism evidence="9 10">
    <name type="scientific">Candidatus Yanofskybacteria bacterium RIFCSPHIGHO2_02_FULL_43_15c</name>
    <dbReference type="NCBI Taxonomy" id="1802679"/>
    <lineage>
        <taxon>Bacteria</taxon>
        <taxon>Candidatus Yanofskyibacteriota</taxon>
    </lineage>
</organism>
<gene>
    <name evidence="9" type="ORF">A3C71_00115</name>
</gene>
<dbReference type="Pfam" id="PF01594">
    <property type="entry name" value="AI-2E_transport"/>
    <property type="match status" value="1"/>
</dbReference>
<comment type="subcellular location">
    <subcellularLocation>
        <location evidence="1">Cell membrane</location>
        <topology evidence="1">Multi-pass membrane protein</topology>
    </subcellularLocation>
</comment>
<sequence length="357" mass="38726">MENKTEQVVLWDVSVATVVKIVAVFLLFALIYLLRDIAIILLFAIVIASAVGPFADWVEKKKTPRVFGVALLYLSIFFLAGFLVSLVVPFVTGEINQLIQDLPNFISRVSTSIEKAQQSSGRFTDLFNEILNLLDSFSAYLQASSTSAFGFVVSIFGGILSFLAVIVISFYLSVMKGGTEGFIRAIIPNKYEGHFLNIWRKSERKVGRWLQGQLLLALIVGLAVYVALSILGVKFALLLGILAMILELVPTVGPVLAAVPAVILAFTQSPVLGLWVIVAYVIIQQLENHILVPIIMGRTVGLNPVVVILALLIGLKLAGVAGMILSVPVAAIIVEILEEFSDKNHKHVNGEEALSNG</sequence>
<comment type="similarity">
    <text evidence="2">Belongs to the autoinducer-2 exporter (AI-2E) (TC 2.A.86) family.</text>
</comment>
<dbReference type="GO" id="GO:0005886">
    <property type="term" value="C:plasma membrane"/>
    <property type="evidence" value="ECO:0007669"/>
    <property type="project" value="UniProtKB-SubCell"/>
</dbReference>
<evidence type="ECO:0008006" key="11">
    <source>
        <dbReference type="Google" id="ProtNLM"/>
    </source>
</evidence>
<dbReference type="Proteomes" id="UP000178197">
    <property type="component" value="Unassembled WGS sequence"/>
</dbReference>
<evidence type="ECO:0000256" key="6">
    <source>
        <dbReference type="ARBA" id="ARBA00022989"/>
    </source>
</evidence>
<keyword evidence="3" id="KW-0813">Transport</keyword>
<evidence type="ECO:0000256" key="2">
    <source>
        <dbReference type="ARBA" id="ARBA00009773"/>
    </source>
</evidence>
<evidence type="ECO:0000256" key="5">
    <source>
        <dbReference type="ARBA" id="ARBA00022692"/>
    </source>
</evidence>
<dbReference type="AlphaFoldDB" id="A0A1F8FFF2"/>
<protein>
    <recommendedName>
        <fullName evidence="11">AI-2E family transporter</fullName>
    </recommendedName>
</protein>
<comment type="caution">
    <text evidence="9">The sequence shown here is derived from an EMBL/GenBank/DDBJ whole genome shotgun (WGS) entry which is preliminary data.</text>
</comment>
<evidence type="ECO:0000313" key="10">
    <source>
        <dbReference type="Proteomes" id="UP000178197"/>
    </source>
</evidence>
<feature type="transmembrane region" description="Helical" evidence="8">
    <location>
        <begin position="37"/>
        <end position="58"/>
    </location>
</feature>
<feature type="transmembrane region" description="Helical" evidence="8">
    <location>
        <begin position="290"/>
        <end position="313"/>
    </location>
</feature>
<keyword evidence="7 8" id="KW-0472">Membrane</keyword>
<keyword evidence="5 8" id="KW-0812">Transmembrane</keyword>
<reference evidence="9 10" key="1">
    <citation type="journal article" date="2016" name="Nat. Commun.">
        <title>Thousands of microbial genomes shed light on interconnected biogeochemical processes in an aquifer system.</title>
        <authorList>
            <person name="Anantharaman K."/>
            <person name="Brown C.T."/>
            <person name="Hug L.A."/>
            <person name="Sharon I."/>
            <person name="Castelle C.J."/>
            <person name="Probst A.J."/>
            <person name="Thomas B.C."/>
            <person name="Singh A."/>
            <person name="Wilkins M.J."/>
            <person name="Karaoz U."/>
            <person name="Brodie E.L."/>
            <person name="Williams K.H."/>
            <person name="Hubbard S.S."/>
            <person name="Banfield J.F."/>
        </authorList>
    </citation>
    <scope>NUCLEOTIDE SEQUENCE [LARGE SCALE GENOMIC DNA]</scope>
</reference>
<feature type="transmembrane region" description="Helical" evidence="8">
    <location>
        <begin position="70"/>
        <end position="91"/>
    </location>
</feature>
<evidence type="ECO:0000256" key="8">
    <source>
        <dbReference type="SAM" id="Phobius"/>
    </source>
</evidence>